<keyword evidence="3" id="KW-1185">Reference proteome</keyword>
<accession>A0AAV4E1U9</accession>
<reference evidence="2 3" key="1">
    <citation type="journal article" date="2021" name="Elife">
        <title>Chloroplast acquisition without the gene transfer in kleptoplastic sea slugs, Plakobranchus ocellatus.</title>
        <authorList>
            <person name="Maeda T."/>
            <person name="Takahashi S."/>
            <person name="Yoshida T."/>
            <person name="Shimamura S."/>
            <person name="Takaki Y."/>
            <person name="Nagai Y."/>
            <person name="Toyoda A."/>
            <person name="Suzuki Y."/>
            <person name="Arimoto A."/>
            <person name="Ishii H."/>
            <person name="Satoh N."/>
            <person name="Nishiyama T."/>
            <person name="Hasebe M."/>
            <person name="Maruyama T."/>
            <person name="Minagawa J."/>
            <person name="Obokata J."/>
            <person name="Shigenobu S."/>
        </authorList>
    </citation>
    <scope>NUCLEOTIDE SEQUENCE [LARGE SCALE GENOMIC DNA]</scope>
</reference>
<evidence type="ECO:0000313" key="2">
    <source>
        <dbReference type="EMBL" id="GFO50331.1"/>
    </source>
</evidence>
<comment type="caution">
    <text evidence="2">The sequence shown here is derived from an EMBL/GenBank/DDBJ whole genome shotgun (WGS) entry which is preliminary data.</text>
</comment>
<sequence length="144" mass="16113">MYQQTKEEGEEDYSGVDFSSKIDSDSEATEVSMVHSCSAVYSMDNDMDMNRVKDDMDICYPDNIEICVRDIGAIERHPLALKLLHQLHLDRLSGPPPDQGADGGARTRDKRVPADIWADSRSTVPPTPLPVRLPILLPLLSYVR</sequence>
<evidence type="ECO:0000256" key="1">
    <source>
        <dbReference type="SAM" id="MobiDB-lite"/>
    </source>
</evidence>
<name>A0AAV4E1U9_9GAST</name>
<dbReference type="EMBL" id="BLXT01008609">
    <property type="protein sequence ID" value="GFO50331.1"/>
    <property type="molecule type" value="Genomic_DNA"/>
</dbReference>
<dbReference type="AlphaFoldDB" id="A0AAV4E1U9"/>
<organism evidence="2 3">
    <name type="scientific">Plakobranchus ocellatus</name>
    <dbReference type="NCBI Taxonomy" id="259542"/>
    <lineage>
        <taxon>Eukaryota</taxon>
        <taxon>Metazoa</taxon>
        <taxon>Spiralia</taxon>
        <taxon>Lophotrochozoa</taxon>
        <taxon>Mollusca</taxon>
        <taxon>Gastropoda</taxon>
        <taxon>Heterobranchia</taxon>
        <taxon>Euthyneura</taxon>
        <taxon>Panpulmonata</taxon>
        <taxon>Sacoglossa</taxon>
        <taxon>Placobranchoidea</taxon>
        <taxon>Plakobranchidae</taxon>
        <taxon>Plakobranchus</taxon>
    </lineage>
</organism>
<feature type="region of interest" description="Disordered" evidence="1">
    <location>
        <begin position="92"/>
        <end position="112"/>
    </location>
</feature>
<dbReference type="Proteomes" id="UP000735302">
    <property type="component" value="Unassembled WGS sequence"/>
</dbReference>
<protein>
    <submittedName>
        <fullName evidence="2">Uncharacterized protein</fullName>
    </submittedName>
</protein>
<feature type="region of interest" description="Disordered" evidence="1">
    <location>
        <begin position="1"/>
        <end position="27"/>
    </location>
</feature>
<evidence type="ECO:0000313" key="3">
    <source>
        <dbReference type="Proteomes" id="UP000735302"/>
    </source>
</evidence>
<gene>
    <name evidence="2" type="ORF">PoB_007683600</name>
</gene>
<proteinExistence type="predicted"/>